<proteinExistence type="predicted"/>
<evidence type="ECO:0000313" key="3">
    <source>
        <dbReference type="EMBL" id="GAA4400400.1"/>
    </source>
</evidence>
<dbReference type="SUPFAM" id="SSF47413">
    <property type="entry name" value="lambda repressor-like DNA-binding domains"/>
    <property type="match status" value="1"/>
</dbReference>
<dbReference type="InterPro" id="IPR001387">
    <property type="entry name" value="Cro/C1-type_HTH"/>
</dbReference>
<accession>A0ABP8K5K1</accession>
<feature type="region of interest" description="Disordered" evidence="1">
    <location>
        <begin position="150"/>
        <end position="177"/>
    </location>
</feature>
<dbReference type="Proteomes" id="UP001500945">
    <property type="component" value="Unassembled WGS sequence"/>
</dbReference>
<reference evidence="4" key="1">
    <citation type="journal article" date="2019" name="Int. J. Syst. Evol. Microbiol.">
        <title>The Global Catalogue of Microorganisms (GCM) 10K type strain sequencing project: providing services to taxonomists for standard genome sequencing and annotation.</title>
        <authorList>
            <consortium name="The Broad Institute Genomics Platform"/>
            <consortium name="The Broad Institute Genome Sequencing Center for Infectious Disease"/>
            <person name="Wu L."/>
            <person name="Ma J."/>
        </authorList>
    </citation>
    <scope>NUCLEOTIDE SEQUENCE [LARGE SCALE GENOMIC DNA]</scope>
    <source>
        <strain evidence="4">JCM 17809</strain>
    </source>
</reference>
<name>A0ABP8K5K1_9MICO</name>
<evidence type="ECO:0000259" key="2">
    <source>
        <dbReference type="PROSITE" id="PS50943"/>
    </source>
</evidence>
<feature type="compositionally biased region" description="Low complexity" evidence="1">
    <location>
        <begin position="155"/>
        <end position="164"/>
    </location>
</feature>
<keyword evidence="4" id="KW-1185">Reference proteome</keyword>
<dbReference type="SMART" id="SM00530">
    <property type="entry name" value="HTH_XRE"/>
    <property type="match status" value="1"/>
</dbReference>
<sequence>MWGGGMDLAPYDDPEDAVGVAFRLARRRLGLSQRELAEALGWDRAKVGRRESGHVAPALGRVDGVLRGMGFRLAVVVSHPEDWAEVEVPQEHVVDRAHRHLPAHLDQDVLERPPLHWWLRYRDKPNPLAPNWSYTRRGWRADLRAQLDREREAAAGEAAAGEAAFVTGDADPEAQGG</sequence>
<evidence type="ECO:0000313" key="4">
    <source>
        <dbReference type="Proteomes" id="UP001500945"/>
    </source>
</evidence>
<comment type="caution">
    <text evidence="3">The sequence shown here is derived from an EMBL/GenBank/DDBJ whole genome shotgun (WGS) entry which is preliminary data.</text>
</comment>
<dbReference type="CDD" id="cd00093">
    <property type="entry name" value="HTH_XRE"/>
    <property type="match status" value="1"/>
</dbReference>
<dbReference type="InterPro" id="IPR010982">
    <property type="entry name" value="Lambda_DNA-bd_dom_sf"/>
</dbReference>
<dbReference type="Gene3D" id="1.10.260.40">
    <property type="entry name" value="lambda repressor-like DNA-binding domains"/>
    <property type="match status" value="1"/>
</dbReference>
<dbReference type="EMBL" id="BAABGM010000004">
    <property type="protein sequence ID" value="GAA4400400.1"/>
    <property type="molecule type" value="Genomic_DNA"/>
</dbReference>
<protein>
    <recommendedName>
        <fullName evidence="2">HTH cro/C1-type domain-containing protein</fullName>
    </recommendedName>
</protein>
<evidence type="ECO:0000256" key="1">
    <source>
        <dbReference type="SAM" id="MobiDB-lite"/>
    </source>
</evidence>
<dbReference type="PROSITE" id="PS50943">
    <property type="entry name" value="HTH_CROC1"/>
    <property type="match status" value="1"/>
</dbReference>
<gene>
    <name evidence="3" type="ORF">GCM10023168_09090</name>
</gene>
<organism evidence="3 4">
    <name type="scientific">Fodinibacter luteus</name>
    <dbReference type="NCBI Taxonomy" id="552064"/>
    <lineage>
        <taxon>Bacteria</taxon>
        <taxon>Bacillati</taxon>
        <taxon>Actinomycetota</taxon>
        <taxon>Actinomycetes</taxon>
        <taxon>Micrococcales</taxon>
        <taxon>Intrasporangiaceae</taxon>
        <taxon>Fodinibacter (ex Wang et al. 2009)</taxon>
    </lineage>
</organism>
<feature type="domain" description="HTH cro/C1-type" evidence="2">
    <location>
        <begin position="22"/>
        <end position="76"/>
    </location>
</feature>
<dbReference type="Pfam" id="PF13560">
    <property type="entry name" value="HTH_31"/>
    <property type="match status" value="1"/>
</dbReference>